<name>A0A1X7SH72_AMPQE</name>
<reference evidence="1" key="1">
    <citation type="submission" date="2017-05" db="UniProtKB">
        <authorList>
            <consortium name="EnsemblMetazoa"/>
        </authorList>
    </citation>
    <scope>IDENTIFICATION</scope>
</reference>
<protein>
    <submittedName>
        <fullName evidence="1">Uncharacterized protein</fullName>
    </submittedName>
</protein>
<sequence length="31" mass="3557">MPNQMKALSLLFKMIPQYVENSLGRGLVHLK</sequence>
<dbReference type="InParanoid" id="A0A1X7SH72"/>
<evidence type="ECO:0000313" key="1">
    <source>
        <dbReference type="EnsemblMetazoa" id="Aqu2.1.01419_001"/>
    </source>
</evidence>
<organism evidence="1">
    <name type="scientific">Amphimedon queenslandica</name>
    <name type="common">Sponge</name>
    <dbReference type="NCBI Taxonomy" id="400682"/>
    <lineage>
        <taxon>Eukaryota</taxon>
        <taxon>Metazoa</taxon>
        <taxon>Porifera</taxon>
        <taxon>Demospongiae</taxon>
        <taxon>Heteroscleromorpha</taxon>
        <taxon>Haplosclerida</taxon>
        <taxon>Niphatidae</taxon>
        <taxon>Amphimedon</taxon>
    </lineage>
</organism>
<dbReference type="AlphaFoldDB" id="A0A1X7SH72"/>
<proteinExistence type="predicted"/>
<dbReference type="EnsemblMetazoa" id="Aqu2.1.01419_001">
    <property type="protein sequence ID" value="Aqu2.1.01419_001"/>
    <property type="gene ID" value="Aqu2.1.01419"/>
</dbReference>
<accession>A0A1X7SH72</accession>